<proteinExistence type="predicted"/>
<sequence>MTQNEFTLLYAIRKYGMQSCRWFKEKTGLSVGYVSQTLKEFAGKNFVNPDGITADGIKALAPYKVENAVIMAAGMSSRFVPISLEKPKGLLTVKGEVLIERQIRQLQEAGIESIVLVLGYKKEAFFYLEDKFEHVKIIINPQYDTKNNTFTVYLAQQYIGNTYICSSDNYFSESPFEEYVYQSFYSAVKVDRRLNEWYMIPDSKMNIARIVKNDDRGCIMMGHVYWDRDFSKAMIELINADQEIGHYDTELWEQILADHLKTLPPMAIKVYPDGVIHEFDSLEELRQFDSRYISHTDSRIIRNIADVLHCGEEEICEFRVIKNGLTNRSVYFEACGKKYVYRYTEQREGIAVNRSHERQALELAYSIGADPTFLYMNEEEGWKISSYAENAHEPDFTNRDDIKRVADALRKLHDRKLSVNWSFLPWVETQSMEWVLRSEKGGISDPEYSTLKNMVGKAAEACTEDGTAPCFCHCDSEKTNWLLTDKETILIDWEYAGNADPGCDTGSFILNSGWEPEEAKTFIREYLGDNATEEQVFHHLAYTAVIAFYWYTWALSCEAEGTVMGEGLYNWRSTAKKYTRYLVEQYGL</sequence>
<evidence type="ECO:0000313" key="2">
    <source>
        <dbReference type="Proteomes" id="UP000682782"/>
    </source>
</evidence>
<evidence type="ECO:0000313" key="1">
    <source>
        <dbReference type="EMBL" id="QUC66711.1"/>
    </source>
</evidence>
<protein>
    <submittedName>
        <fullName evidence="1">Phosphotransferase</fullName>
    </submittedName>
</protein>
<accession>A0AC61MW17</accession>
<name>A0AC61MW17_9FIRM</name>
<dbReference type="EMBL" id="CP068393">
    <property type="protein sequence ID" value="QUC66711.1"/>
    <property type="molecule type" value="Genomic_DNA"/>
</dbReference>
<keyword evidence="2" id="KW-1185">Reference proteome</keyword>
<reference evidence="1" key="1">
    <citation type="submission" date="2021-01" db="EMBL/GenBank/DDBJ databases">
        <title>Complete genome sequence of Clostridiales bacterium R-7.</title>
        <authorList>
            <person name="Mahoney-Kurpe S.C."/>
            <person name="Palevich N."/>
            <person name="Koike S."/>
            <person name="Moon C.D."/>
            <person name="Attwood G.T."/>
        </authorList>
    </citation>
    <scope>NUCLEOTIDE SEQUENCE</scope>
    <source>
        <strain evidence="1">R-7</strain>
    </source>
</reference>
<gene>
    <name evidence="1" type="ORF">JYE49_12770</name>
</gene>
<organism evidence="1 2">
    <name type="scientific">Aristaeella hokkaidonensis</name>
    <dbReference type="NCBI Taxonomy" id="3046382"/>
    <lineage>
        <taxon>Bacteria</taxon>
        <taxon>Bacillati</taxon>
        <taxon>Bacillota</taxon>
        <taxon>Clostridia</taxon>
        <taxon>Eubacteriales</taxon>
        <taxon>Aristaeellaceae</taxon>
        <taxon>Aristaeella</taxon>
    </lineage>
</organism>
<dbReference type="Proteomes" id="UP000682782">
    <property type="component" value="Chromosome"/>
</dbReference>